<evidence type="ECO:0000313" key="4">
    <source>
        <dbReference type="Proteomes" id="UP000644507"/>
    </source>
</evidence>
<feature type="region of interest" description="Disordered" evidence="1">
    <location>
        <begin position="338"/>
        <end position="416"/>
    </location>
</feature>
<feature type="compositionally biased region" description="Acidic residues" evidence="1">
    <location>
        <begin position="385"/>
        <end position="396"/>
    </location>
</feature>
<reference evidence="3" key="1">
    <citation type="journal article" date="2014" name="Int. J. Syst. Evol. Microbiol.">
        <title>Complete genome sequence of Corynebacterium casei LMG S-19264T (=DSM 44701T), isolated from a smear-ripened cheese.</title>
        <authorList>
            <consortium name="US DOE Joint Genome Institute (JGI-PGF)"/>
            <person name="Walter F."/>
            <person name="Albersmeier A."/>
            <person name="Kalinowski J."/>
            <person name="Ruckert C."/>
        </authorList>
    </citation>
    <scope>NUCLEOTIDE SEQUENCE</scope>
    <source>
        <strain evidence="3">KCTC 12988</strain>
    </source>
</reference>
<sequence length="511" mass="56944">MIFRPLFLFLTASAASAEIITLKSDDRFHGELLQISPEEGLVIQSPRSPEPIHFRADSFSHLDLENTAEIDPTQTERLVLTNGDILPGRLTSLDEEQLRYKGLAGGDITVPRKLVSTLRFGIKPQALSYEGPAPLEKWTGSGVNNWVLSEDTADGLLMLEPGEMQQDVGLGKQFILQFDLKWQERPSIRLYFCDDLSDKAEKDRYYIDINSGGIQIRRESLEPRWHTLLSLSQIESFDDNQISVELRVNRLVGSIELFLDGKLIRIMRDTAKPTQGDGLVIVRSRSDNSASYLSNLKAYTWDAVSQLELLEEPASEDVDSLVNAEGERMSGALLGLEREEPAPQAPVEESENLQEEPTAKEAPEDEEPVEENKKAATEEAKNETTSEDQAAEEDSTPESPAEEAAPSPQVATTQERPSFFLLKSPFADELKKIPANDARIIYFSQSGEASQENVFPKYELDLTNDGLVSARSITLNGDQLMLEHHLLGSITVPRSAVKAIRYLNELSNDDE</sequence>
<evidence type="ECO:0000256" key="1">
    <source>
        <dbReference type="SAM" id="MobiDB-lite"/>
    </source>
</evidence>
<feature type="chain" id="PRO_5037849033" description="3-keto-disaccharide hydrolase domain-containing protein" evidence="2">
    <location>
        <begin position="18"/>
        <end position="511"/>
    </location>
</feature>
<proteinExistence type="predicted"/>
<dbReference type="EMBL" id="BMXI01000006">
    <property type="protein sequence ID" value="GHC51877.1"/>
    <property type="molecule type" value="Genomic_DNA"/>
</dbReference>
<protein>
    <recommendedName>
        <fullName evidence="5">3-keto-disaccharide hydrolase domain-containing protein</fullName>
    </recommendedName>
</protein>
<keyword evidence="4" id="KW-1185">Reference proteome</keyword>
<name>A0A918WKR7_9BACT</name>
<dbReference type="AlphaFoldDB" id="A0A918WKR7"/>
<feature type="signal peptide" evidence="2">
    <location>
        <begin position="1"/>
        <end position="17"/>
    </location>
</feature>
<evidence type="ECO:0000256" key="2">
    <source>
        <dbReference type="SAM" id="SignalP"/>
    </source>
</evidence>
<feature type="compositionally biased region" description="Basic and acidic residues" evidence="1">
    <location>
        <begin position="370"/>
        <end position="384"/>
    </location>
</feature>
<accession>A0A918WKR7</accession>
<feature type="compositionally biased region" description="Low complexity" evidence="1">
    <location>
        <begin position="397"/>
        <end position="408"/>
    </location>
</feature>
<organism evidence="3 4">
    <name type="scientific">Roseibacillus persicicus</name>
    <dbReference type="NCBI Taxonomy" id="454148"/>
    <lineage>
        <taxon>Bacteria</taxon>
        <taxon>Pseudomonadati</taxon>
        <taxon>Verrucomicrobiota</taxon>
        <taxon>Verrucomicrobiia</taxon>
        <taxon>Verrucomicrobiales</taxon>
        <taxon>Verrucomicrobiaceae</taxon>
        <taxon>Roseibacillus</taxon>
    </lineage>
</organism>
<dbReference type="Proteomes" id="UP000644507">
    <property type="component" value="Unassembled WGS sequence"/>
</dbReference>
<reference evidence="3" key="2">
    <citation type="submission" date="2020-09" db="EMBL/GenBank/DDBJ databases">
        <authorList>
            <person name="Sun Q."/>
            <person name="Kim S."/>
        </authorList>
    </citation>
    <scope>NUCLEOTIDE SEQUENCE</scope>
    <source>
        <strain evidence="3">KCTC 12988</strain>
    </source>
</reference>
<evidence type="ECO:0008006" key="5">
    <source>
        <dbReference type="Google" id="ProtNLM"/>
    </source>
</evidence>
<keyword evidence="2" id="KW-0732">Signal</keyword>
<gene>
    <name evidence="3" type="ORF">GCM10007100_17710</name>
</gene>
<comment type="caution">
    <text evidence="3">The sequence shown here is derived from an EMBL/GenBank/DDBJ whole genome shotgun (WGS) entry which is preliminary data.</text>
</comment>
<evidence type="ECO:0000313" key="3">
    <source>
        <dbReference type="EMBL" id="GHC51877.1"/>
    </source>
</evidence>